<evidence type="ECO:0000256" key="5">
    <source>
        <dbReference type="SAM" id="Phobius"/>
    </source>
</evidence>
<organism evidence="7">
    <name type="scientific">Culicoides sonorensis</name>
    <name type="common">Biting midge</name>
    <dbReference type="NCBI Taxonomy" id="179676"/>
    <lineage>
        <taxon>Eukaryota</taxon>
        <taxon>Metazoa</taxon>
        <taxon>Ecdysozoa</taxon>
        <taxon>Arthropoda</taxon>
        <taxon>Hexapoda</taxon>
        <taxon>Insecta</taxon>
        <taxon>Pterygota</taxon>
        <taxon>Neoptera</taxon>
        <taxon>Endopterygota</taxon>
        <taxon>Diptera</taxon>
        <taxon>Nematocera</taxon>
        <taxon>Chironomoidea</taxon>
        <taxon>Ceratopogonidae</taxon>
        <taxon>Ceratopogoninae</taxon>
        <taxon>Culicoides</taxon>
        <taxon>Monoculicoides</taxon>
    </lineage>
</organism>
<feature type="transmembrane region" description="Helical" evidence="5">
    <location>
        <begin position="116"/>
        <end position="137"/>
    </location>
</feature>
<evidence type="ECO:0000256" key="4">
    <source>
        <dbReference type="ARBA" id="ARBA00023136"/>
    </source>
</evidence>
<dbReference type="Pfam" id="PF00083">
    <property type="entry name" value="Sugar_tr"/>
    <property type="match status" value="1"/>
</dbReference>
<dbReference type="Gene3D" id="1.20.1250.20">
    <property type="entry name" value="MFS general substrate transporter like domains"/>
    <property type="match status" value="1"/>
</dbReference>
<keyword evidence="2 5" id="KW-0812">Transmembrane</keyword>
<evidence type="ECO:0000256" key="3">
    <source>
        <dbReference type="ARBA" id="ARBA00022989"/>
    </source>
</evidence>
<feature type="transmembrane region" description="Helical" evidence="5">
    <location>
        <begin position="168"/>
        <end position="192"/>
    </location>
</feature>
<dbReference type="AlphaFoldDB" id="A0A336M5F1"/>
<dbReference type="EMBL" id="UFQT01000584">
    <property type="protein sequence ID" value="SSX25502.1"/>
    <property type="molecule type" value="Genomic_DNA"/>
</dbReference>
<evidence type="ECO:0000313" key="7">
    <source>
        <dbReference type="EMBL" id="SSX25502.1"/>
    </source>
</evidence>
<dbReference type="PANTHER" id="PTHR48021:SF96">
    <property type="entry name" value="FACILITATED TREHALOSE TRANSPORTER TRET1-1-RELATED"/>
    <property type="match status" value="1"/>
</dbReference>
<dbReference type="PROSITE" id="PS50850">
    <property type="entry name" value="MFS"/>
    <property type="match status" value="1"/>
</dbReference>
<evidence type="ECO:0000259" key="6">
    <source>
        <dbReference type="PROSITE" id="PS50850"/>
    </source>
</evidence>
<feature type="transmembrane region" description="Helical" evidence="5">
    <location>
        <begin position="204"/>
        <end position="221"/>
    </location>
</feature>
<dbReference type="InterPro" id="IPR020846">
    <property type="entry name" value="MFS_dom"/>
</dbReference>
<feature type="domain" description="Major facilitator superfamily (MFS) profile" evidence="6">
    <location>
        <begin position="75"/>
        <end position="362"/>
    </location>
</feature>
<dbReference type="GO" id="GO:0022857">
    <property type="term" value="F:transmembrane transporter activity"/>
    <property type="evidence" value="ECO:0007669"/>
    <property type="project" value="InterPro"/>
</dbReference>
<keyword evidence="3 5" id="KW-1133">Transmembrane helix</keyword>
<protein>
    <submittedName>
        <fullName evidence="7">CSON012404 protein</fullName>
    </submittedName>
</protein>
<evidence type="ECO:0000256" key="1">
    <source>
        <dbReference type="ARBA" id="ARBA00004141"/>
    </source>
</evidence>
<feature type="transmembrane region" description="Helical" evidence="5">
    <location>
        <begin position="312"/>
        <end position="334"/>
    </location>
</feature>
<reference evidence="7" key="1">
    <citation type="submission" date="2018-07" db="EMBL/GenBank/DDBJ databases">
        <authorList>
            <person name="Quirk P.G."/>
            <person name="Krulwich T.A."/>
        </authorList>
    </citation>
    <scope>NUCLEOTIDE SEQUENCE</scope>
</reference>
<dbReference type="SUPFAM" id="SSF103473">
    <property type="entry name" value="MFS general substrate transporter"/>
    <property type="match status" value="1"/>
</dbReference>
<feature type="transmembrane region" description="Helical" evidence="5">
    <location>
        <begin position="144"/>
        <end position="162"/>
    </location>
</feature>
<feature type="transmembrane region" description="Helical" evidence="5">
    <location>
        <begin position="233"/>
        <end position="250"/>
    </location>
</feature>
<evidence type="ECO:0000256" key="2">
    <source>
        <dbReference type="ARBA" id="ARBA00022692"/>
    </source>
</evidence>
<feature type="transmembrane region" description="Helical" evidence="5">
    <location>
        <begin position="340"/>
        <end position="361"/>
    </location>
</feature>
<dbReference type="InterPro" id="IPR005828">
    <property type="entry name" value="MFS_sugar_transport-like"/>
</dbReference>
<keyword evidence="4 5" id="KW-0472">Membrane</keyword>
<gene>
    <name evidence="7" type="primary">CSON012404</name>
</gene>
<dbReference type="InterPro" id="IPR050549">
    <property type="entry name" value="MFS_Trehalose_Transporter"/>
</dbReference>
<proteinExistence type="predicted"/>
<dbReference type="VEuPathDB" id="VectorBase:CSON012404"/>
<feature type="transmembrane region" description="Helical" evidence="5">
    <location>
        <begin position="77"/>
        <end position="96"/>
    </location>
</feature>
<sequence>MGFHHKMTTQESAKSIISNQSIESNATYTCTCGISSNSSGNITKNRDAKNLMENSCSHKNNILNFKNHNRGKLVKQIFLYLLGILSFIPCGASIGWSSNYLFGHWNNSQFLHSSTSWIVASLPFSAAFTSLSLVKLFRKLGIRVLLFASTTIMSLSWTFILIESYHSSILLIGRILNGIGIATIFTIIPIYLQDLMPTKHRKRIGNVMYAATIVGVLLEYINDFYPTKNSSTILMIIISILPTIGFIFFPESPQSLVRNQNYVDARNILEQFIPNENCDEIIGKMQNWTIAEQRDDEKFAVVFRNRSWIERLIPLFGLVIFDTLLSVTVILFYLKPIVFALGELNSIFILILTLKVGVFCVN</sequence>
<name>A0A336M5F1_CULSO</name>
<comment type="subcellular location">
    <subcellularLocation>
        <location evidence="1">Membrane</location>
        <topology evidence="1">Multi-pass membrane protein</topology>
    </subcellularLocation>
</comment>
<dbReference type="GO" id="GO:0016020">
    <property type="term" value="C:membrane"/>
    <property type="evidence" value="ECO:0007669"/>
    <property type="project" value="UniProtKB-SubCell"/>
</dbReference>
<dbReference type="InterPro" id="IPR036259">
    <property type="entry name" value="MFS_trans_sf"/>
</dbReference>
<accession>A0A336M5F1</accession>
<dbReference type="PANTHER" id="PTHR48021">
    <property type="match status" value="1"/>
</dbReference>